<evidence type="ECO:0008006" key="4">
    <source>
        <dbReference type="Google" id="ProtNLM"/>
    </source>
</evidence>
<dbReference type="Proteomes" id="UP000186455">
    <property type="component" value="Unassembled WGS sequence"/>
</dbReference>
<feature type="chain" id="PRO_5039103722" description="Terpene cyclase/mutase family protein" evidence="1">
    <location>
        <begin position="28"/>
        <end position="477"/>
    </location>
</feature>
<evidence type="ECO:0000313" key="3">
    <source>
        <dbReference type="Proteomes" id="UP000186455"/>
    </source>
</evidence>
<dbReference type="SUPFAM" id="SSF48239">
    <property type="entry name" value="Terpenoid cyclases/Protein prenyltransferases"/>
    <property type="match status" value="2"/>
</dbReference>
<organism evidence="2 3">
    <name type="scientific">Streptomyces uncialis</name>
    <dbReference type="NCBI Taxonomy" id="1048205"/>
    <lineage>
        <taxon>Bacteria</taxon>
        <taxon>Bacillati</taxon>
        <taxon>Actinomycetota</taxon>
        <taxon>Actinomycetes</taxon>
        <taxon>Kitasatosporales</taxon>
        <taxon>Streptomycetaceae</taxon>
        <taxon>Streptomyces</taxon>
    </lineage>
</organism>
<evidence type="ECO:0000313" key="2">
    <source>
        <dbReference type="EMBL" id="OKH94648.1"/>
    </source>
</evidence>
<evidence type="ECO:0000256" key="1">
    <source>
        <dbReference type="SAM" id="SignalP"/>
    </source>
</evidence>
<comment type="caution">
    <text evidence="2">The sequence shown here is derived from an EMBL/GenBank/DDBJ whole genome shotgun (WGS) entry which is preliminary data.</text>
</comment>
<dbReference type="Gene3D" id="1.50.10.20">
    <property type="match status" value="1"/>
</dbReference>
<accession>A0A1Q4V9V8</accession>
<gene>
    <name evidence="2" type="ORF">AB852_10480</name>
</gene>
<dbReference type="STRING" id="1048205.AB852_10480"/>
<dbReference type="AlphaFoldDB" id="A0A1Q4V9V8"/>
<feature type="signal peptide" evidence="1">
    <location>
        <begin position="1"/>
        <end position="27"/>
    </location>
</feature>
<proteinExistence type="predicted"/>
<reference evidence="2 3" key="1">
    <citation type="submission" date="2015-06" db="EMBL/GenBank/DDBJ databases">
        <title>Cloning and characterization of the uncialamcin biosynthetic gene cluster.</title>
        <authorList>
            <person name="Yan X."/>
            <person name="Huang T."/>
            <person name="Ge H."/>
            <person name="Shen B."/>
        </authorList>
    </citation>
    <scope>NUCLEOTIDE SEQUENCE [LARGE SCALE GENOMIC DNA]</scope>
    <source>
        <strain evidence="2 3">DCA2648</strain>
    </source>
</reference>
<dbReference type="EMBL" id="LFBV01000002">
    <property type="protein sequence ID" value="OKH94648.1"/>
    <property type="molecule type" value="Genomic_DNA"/>
</dbReference>
<sequence length="477" mass="47910">MSRPRTSRRARFAVTVPAALATFGAVAALTAPPASATSTPAQIATSKTNGVSYLKSLQAADGSYAGSGLSNEWAFSAFAAAGTAAVDVTPGGDATKNARKVYRDLLATSGWPSATPVVTDYERGTLNAYAAGIDPARISASRNLIADIYGYWQTAEAGYFGPSANYNGTVFAGLSLAGARTQSGAQRVPQALLDRIVTRVRANQHNDGGWNYSKAEGNPAQLGAASDIDMTGASMAALCSAGVPATDPDIVQAKAFLKSKLVSTSGAFNAMYGVNTNSNGWAVSGLNACGINPQTGDFLTPAGRTPIDFLIAQQFNPGGGFKYQPANTTPSAYASIDALRAVAGGGFTAAPPVPVTAGAPQWVAQSAFTPGTATELALSVDDGAGGLSVCSVAFTPTGTTTTLGEVLTAATGAATPAGCVTSVTPASGATGTITAVNGKANSGTSTWKVSVDGSAPAAATRDRVVQVGDTIALRWGV</sequence>
<keyword evidence="1" id="KW-0732">Signal</keyword>
<keyword evidence="3" id="KW-1185">Reference proteome</keyword>
<dbReference type="InterPro" id="IPR008930">
    <property type="entry name" value="Terpenoid_cyclase/PrenylTrfase"/>
</dbReference>
<dbReference type="RefSeq" id="WP_073786399.1">
    <property type="nucleotide sequence ID" value="NZ_LFBV01000002.1"/>
</dbReference>
<name>A0A1Q4V9V8_9ACTN</name>
<protein>
    <recommendedName>
        <fullName evidence="4">Terpene cyclase/mutase family protein</fullName>
    </recommendedName>
</protein>